<name>A0A2S6GRR7_9PSEU</name>
<dbReference type="InterPro" id="IPR032675">
    <property type="entry name" value="LRR_dom_sf"/>
</dbReference>
<dbReference type="Gene3D" id="3.80.10.10">
    <property type="entry name" value="Ribonuclease Inhibitor"/>
    <property type="match status" value="1"/>
</dbReference>
<proteinExistence type="predicted"/>
<sequence>MPVKPYGKGEKRGLHVDGVPWSDEITQRYVDEGCHGLVLGGPLADLDFLPDVPDLRFLSLMRGVADCSAISRVPTLEFLSLATDSRGTFTFEGMENLRILETPYQKKWMPGLADLREIHSLMVYFWPKEQPDLTILGDKPNLTDLRLQFKRTAHVSLAGLTAPQLKTFNLYDGRITDPDLFANFPLLEDMTFYSTKVHNLDFVKALPILKNLGIENGGDIDSVTPLANHPTLEQLAISGRTTITDGDLHPLLNIPKAKGIAVERNAPHYSHRAAEVRKLPW</sequence>
<protein>
    <recommendedName>
        <fullName evidence="3">Leucine rich repeat (LRR) protein</fullName>
    </recommendedName>
</protein>
<reference evidence="1 2" key="1">
    <citation type="submission" date="2018-02" db="EMBL/GenBank/DDBJ databases">
        <title>Genomic Encyclopedia of Archaeal and Bacterial Type Strains, Phase II (KMG-II): from individual species to whole genera.</title>
        <authorList>
            <person name="Goeker M."/>
        </authorList>
    </citation>
    <scope>NUCLEOTIDE SEQUENCE [LARGE SCALE GENOMIC DNA]</scope>
    <source>
        <strain evidence="1 2">YU 961-1</strain>
    </source>
</reference>
<dbReference type="RefSeq" id="WP_104479159.1">
    <property type="nucleotide sequence ID" value="NZ_CP154825.1"/>
</dbReference>
<dbReference type="OrthoDB" id="4085246at2"/>
<accession>A0A2S6GRR7</accession>
<evidence type="ECO:0000313" key="1">
    <source>
        <dbReference type="EMBL" id="PPK67863.1"/>
    </source>
</evidence>
<comment type="caution">
    <text evidence="1">The sequence shown here is derived from an EMBL/GenBank/DDBJ whole genome shotgun (WGS) entry which is preliminary data.</text>
</comment>
<dbReference type="Proteomes" id="UP000239203">
    <property type="component" value="Unassembled WGS sequence"/>
</dbReference>
<evidence type="ECO:0000313" key="2">
    <source>
        <dbReference type="Proteomes" id="UP000239203"/>
    </source>
</evidence>
<dbReference type="EMBL" id="PTIX01000006">
    <property type="protein sequence ID" value="PPK67863.1"/>
    <property type="molecule type" value="Genomic_DNA"/>
</dbReference>
<gene>
    <name evidence="1" type="ORF">CLV40_10693</name>
</gene>
<keyword evidence="2" id="KW-1185">Reference proteome</keyword>
<organism evidence="1 2">
    <name type="scientific">Actinokineospora auranticolor</name>
    <dbReference type="NCBI Taxonomy" id="155976"/>
    <lineage>
        <taxon>Bacteria</taxon>
        <taxon>Bacillati</taxon>
        <taxon>Actinomycetota</taxon>
        <taxon>Actinomycetes</taxon>
        <taxon>Pseudonocardiales</taxon>
        <taxon>Pseudonocardiaceae</taxon>
        <taxon>Actinokineospora</taxon>
    </lineage>
</organism>
<dbReference type="AlphaFoldDB" id="A0A2S6GRR7"/>
<evidence type="ECO:0008006" key="3">
    <source>
        <dbReference type="Google" id="ProtNLM"/>
    </source>
</evidence>
<dbReference type="SUPFAM" id="SSF52058">
    <property type="entry name" value="L domain-like"/>
    <property type="match status" value="1"/>
</dbReference>